<dbReference type="SUPFAM" id="SSF47095">
    <property type="entry name" value="HMG-box"/>
    <property type="match status" value="1"/>
</dbReference>
<dbReference type="OrthoDB" id="6247875at2759"/>
<evidence type="ECO:0000313" key="7">
    <source>
        <dbReference type="EMBL" id="CCX32151.1"/>
    </source>
</evidence>
<feature type="region of interest" description="Disordered" evidence="5">
    <location>
        <begin position="273"/>
        <end position="318"/>
    </location>
</feature>
<dbReference type="EMBL" id="HF935724">
    <property type="protein sequence ID" value="CCX32151.1"/>
    <property type="molecule type" value="Genomic_DNA"/>
</dbReference>
<feature type="domain" description="HMG box" evidence="6">
    <location>
        <begin position="165"/>
        <end position="233"/>
    </location>
</feature>
<evidence type="ECO:0000259" key="6">
    <source>
        <dbReference type="PROSITE" id="PS50118"/>
    </source>
</evidence>
<proteinExistence type="predicted"/>
<protein>
    <submittedName>
        <fullName evidence="7">Similar to Repressor ROX1 acc. no. P25042</fullName>
    </submittedName>
</protein>
<dbReference type="InterPro" id="IPR050140">
    <property type="entry name" value="SRY-related_HMG-box_TF-like"/>
</dbReference>
<dbReference type="PROSITE" id="PS50118">
    <property type="entry name" value="HMG_BOX_2"/>
    <property type="match status" value="1"/>
</dbReference>
<feature type="region of interest" description="Disordered" evidence="5">
    <location>
        <begin position="342"/>
        <end position="361"/>
    </location>
</feature>
<keyword evidence="2 4" id="KW-0238">DNA-binding</keyword>
<dbReference type="eggNOG" id="KOG0527">
    <property type="taxonomic scope" value="Eukaryota"/>
</dbReference>
<reference evidence="7 8" key="1">
    <citation type="journal article" date="2013" name="PLoS Genet.">
        <title>The genome and development-dependent transcriptomes of Pyronema confluens: a window into fungal evolution.</title>
        <authorList>
            <person name="Traeger S."/>
            <person name="Altegoer F."/>
            <person name="Freitag M."/>
            <person name="Gabaldon T."/>
            <person name="Kempken F."/>
            <person name="Kumar A."/>
            <person name="Marcet-Houben M."/>
            <person name="Poggeler S."/>
            <person name="Stajich J.E."/>
            <person name="Nowrousian M."/>
        </authorList>
    </citation>
    <scope>NUCLEOTIDE SEQUENCE [LARGE SCALE GENOMIC DNA]</scope>
    <source>
        <strain evidence="8">CBS 100304</strain>
        <tissue evidence="7">Vegetative mycelium</tissue>
    </source>
</reference>
<evidence type="ECO:0000256" key="5">
    <source>
        <dbReference type="SAM" id="MobiDB-lite"/>
    </source>
</evidence>
<dbReference type="InterPro" id="IPR036910">
    <property type="entry name" value="HMG_box_dom_sf"/>
</dbReference>
<dbReference type="GO" id="GO:0030154">
    <property type="term" value="P:cell differentiation"/>
    <property type="evidence" value="ECO:0007669"/>
    <property type="project" value="TreeGrafter"/>
</dbReference>
<dbReference type="Proteomes" id="UP000018144">
    <property type="component" value="Unassembled WGS sequence"/>
</dbReference>
<evidence type="ECO:0000256" key="2">
    <source>
        <dbReference type="ARBA" id="ARBA00023125"/>
    </source>
</evidence>
<dbReference type="PANTHER" id="PTHR10270:SF161">
    <property type="entry name" value="SEX-DETERMINING REGION Y PROTEIN"/>
    <property type="match status" value="1"/>
</dbReference>
<keyword evidence="4" id="KW-0539">Nucleus</keyword>
<evidence type="ECO:0000313" key="8">
    <source>
        <dbReference type="Proteomes" id="UP000018144"/>
    </source>
</evidence>
<dbReference type="CDD" id="cd01389">
    <property type="entry name" value="HMG-box_ROX1-like"/>
    <property type="match status" value="1"/>
</dbReference>
<keyword evidence="3" id="KW-0804">Transcription</keyword>
<feature type="compositionally biased region" description="Basic residues" evidence="5">
    <location>
        <begin position="235"/>
        <end position="244"/>
    </location>
</feature>
<name>U4LV23_PYROM</name>
<keyword evidence="8" id="KW-1185">Reference proteome</keyword>
<evidence type="ECO:0000256" key="3">
    <source>
        <dbReference type="ARBA" id="ARBA00023163"/>
    </source>
</evidence>
<keyword evidence="1" id="KW-0805">Transcription regulation</keyword>
<dbReference type="PANTHER" id="PTHR10270">
    <property type="entry name" value="SOX TRANSCRIPTION FACTOR"/>
    <property type="match status" value="1"/>
</dbReference>
<organism evidence="7 8">
    <name type="scientific">Pyronema omphalodes (strain CBS 100304)</name>
    <name type="common">Pyronema confluens</name>
    <dbReference type="NCBI Taxonomy" id="1076935"/>
    <lineage>
        <taxon>Eukaryota</taxon>
        <taxon>Fungi</taxon>
        <taxon>Dikarya</taxon>
        <taxon>Ascomycota</taxon>
        <taxon>Pezizomycotina</taxon>
        <taxon>Pezizomycetes</taxon>
        <taxon>Pezizales</taxon>
        <taxon>Pyronemataceae</taxon>
        <taxon>Pyronema</taxon>
    </lineage>
</organism>
<accession>U4LV23</accession>
<feature type="compositionally biased region" description="Polar residues" evidence="5">
    <location>
        <begin position="290"/>
        <end position="307"/>
    </location>
</feature>
<sequence>MADSAAAISAAIAAHANADPTGVLDLMEDSSARSSSIDAELELDISDPSSGRALAAILQGNAVSERHHLGPLGDISHQRLQEEVHKQQFLPGNRIPPVALQTLHSPPLPTQLSPGSKDGSDLMQVTEHAQSPEKEAINALASNFSLGLQAAPPQTICLCKPPARIPRPRNAFILFRQHHHSQVVAEYPGKKNPEISKIIGAMWTNTSPEVKEVWQKHADEEKRQHLQMYPEYRFTPRRPSKKKVGGTSTSPGTASTAQSEPVLCPICGGKTAALNSSQAPAPSRRASHSLQNTIPPACKSNTQSPEASTPREILPNGVNVDHTSIDSLFQLDITTDQDIMLSSPKRRKISSTSTSNAPGGSISALSSNSNLISHPIFDQSLSFSLHQPHFSPPPPDLDNNYYPHSMPESSVIRPLTITNKFKMITKLCPRLLAYPRMPIIALDGDNTDLIDELAQAIYGSLHSVVPIRLYSEPDVLNQLISDTVDTYIDDILGEPFGSGKNKDTDDNDYSKYLSQVSSWRQRSAEIRKEILSGTENTSNQPALVLINGYIFSRCESAALRLDAGPSPPQEHWAWCANIWKGTTGPDLTVYVVQTGQEVGGVDFPLPGLVVVKRAQQDKGWDNVIERLGIEHMIRTFREMSTGSVMS</sequence>
<evidence type="ECO:0000256" key="1">
    <source>
        <dbReference type="ARBA" id="ARBA00023015"/>
    </source>
</evidence>
<dbReference type="Gene3D" id="1.10.30.10">
    <property type="entry name" value="High mobility group box domain"/>
    <property type="match status" value="1"/>
</dbReference>
<gene>
    <name evidence="7" type="ORF">PCON_12421</name>
</gene>
<dbReference type="GO" id="GO:0000122">
    <property type="term" value="P:negative regulation of transcription by RNA polymerase II"/>
    <property type="evidence" value="ECO:0007669"/>
    <property type="project" value="TreeGrafter"/>
</dbReference>
<dbReference type="SMART" id="SM00398">
    <property type="entry name" value="HMG"/>
    <property type="match status" value="1"/>
</dbReference>
<dbReference type="InterPro" id="IPR009071">
    <property type="entry name" value="HMG_box_dom"/>
</dbReference>
<dbReference type="STRING" id="1076935.U4LV23"/>
<dbReference type="GO" id="GO:0000978">
    <property type="term" value="F:RNA polymerase II cis-regulatory region sequence-specific DNA binding"/>
    <property type="evidence" value="ECO:0007669"/>
    <property type="project" value="TreeGrafter"/>
</dbReference>
<dbReference type="Pfam" id="PF00505">
    <property type="entry name" value="HMG_box"/>
    <property type="match status" value="1"/>
</dbReference>
<dbReference type="AlphaFoldDB" id="U4LV23"/>
<feature type="compositionally biased region" description="Low complexity" evidence="5">
    <location>
        <begin position="245"/>
        <end position="259"/>
    </location>
</feature>
<dbReference type="GO" id="GO:0005634">
    <property type="term" value="C:nucleus"/>
    <property type="evidence" value="ECO:0007669"/>
    <property type="project" value="UniProtKB-UniRule"/>
</dbReference>
<dbReference type="OMA" id="WAWCANI"/>
<dbReference type="GO" id="GO:0001228">
    <property type="term" value="F:DNA-binding transcription activator activity, RNA polymerase II-specific"/>
    <property type="evidence" value="ECO:0007669"/>
    <property type="project" value="TreeGrafter"/>
</dbReference>
<dbReference type="FunFam" id="1.10.30.10:FF:000041">
    <property type="entry name" value="HMG box family protein"/>
    <property type="match status" value="1"/>
</dbReference>
<feature type="DNA-binding region" description="HMG box" evidence="4">
    <location>
        <begin position="165"/>
        <end position="233"/>
    </location>
</feature>
<feature type="region of interest" description="Disordered" evidence="5">
    <location>
        <begin position="235"/>
        <end position="261"/>
    </location>
</feature>
<evidence type="ECO:0000256" key="4">
    <source>
        <dbReference type="PROSITE-ProRule" id="PRU00267"/>
    </source>
</evidence>